<dbReference type="InterPro" id="IPR002909">
    <property type="entry name" value="IPT_dom"/>
</dbReference>
<feature type="chain" id="PRO_5040723282" evidence="1">
    <location>
        <begin position="23"/>
        <end position="443"/>
    </location>
</feature>
<dbReference type="SUPFAM" id="SSF110296">
    <property type="entry name" value="Oligoxyloglucan reducing end-specific cellobiohydrolase"/>
    <property type="match status" value="1"/>
</dbReference>
<evidence type="ECO:0000313" key="3">
    <source>
        <dbReference type="EMBL" id="MCV9931835.1"/>
    </source>
</evidence>
<name>A0A9X2ZJF6_9FLAO</name>
<evidence type="ECO:0000259" key="2">
    <source>
        <dbReference type="Pfam" id="PF01833"/>
    </source>
</evidence>
<evidence type="ECO:0000256" key="1">
    <source>
        <dbReference type="SAM" id="SignalP"/>
    </source>
</evidence>
<dbReference type="InterPro" id="IPR036278">
    <property type="entry name" value="Sialidase_sf"/>
</dbReference>
<comment type="caution">
    <text evidence="3">The sequence shown here is derived from an EMBL/GenBank/DDBJ whole genome shotgun (WGS) entry which is preliminary data.</text>
</comment>
<organism evidence="3 4">
    <name type="scientific">Flavobacterium frigoritolerans</name>
    <dbReference type="NCBI Taxonomy" id="2987686"/>
    <lineage>
        <taxon>Bacteria</taxon>
        <taxon>Pseudomonadati</taxon>
        <taxon>Bacteroidota</taxon>
        <taxon>Flavobacteriia</taxon>
        <taxon>Flavobacteriales</taxon>
        <taxon>Flavobacteriaceae</taxon>
        <taxon>Flavobacterium</taxon>
    </lineage>
</organism>
<dbReference type="InterPro" id="IPR013783">
    <property type="entry name" value="Ig-like_fold"/>
</dbReference>
<dbReference type="PROSITE" id="PS00430">
    <property type="entry name" value="TONB_DEPENDENT_REC_1"/>
    <property type="match status" value="1"/>
</dbReference>
<protein>
    <submittedName>
        <fullName evidence="3">IPT/TIG domain-containing protein</fullName>
    </submittedName>
</protein>
<keyword evidence="4" id="KW-1185">Reference proteome</keyword>
<feature type="domain" description="IPT/TIG" evidence="2">
    <location>
        <begin position="43"/>
        <end position="103"/>
    </location>
</feature>
<dbReference type="InterPro" id="IPR014756">
    <property type="entry name" value="Ig_E-set"/>
</dbReference>
<dbReference type="Pfam" id="PF01833">
    <property type="entry name" value="TIG"/>
    <property type="match status" value="1"/>
</dbReference>
<dbReference type="EMBL" id="JAOZEV010000003">
    <property type="protein sequence ID" value="MCV9931835.1"/>
    <property type="molecule type" value="Genomic_DNA"/>
</dbReference>
<dbReference type="AlphaFoldDB" id="A0A9X2ZJF6"/>
<sequence length="443" mass="49456">MKKKIALIVLLQLSLLFTNCSSDSEDKSTTVTPPVVEIVKTAKINSYSKDYGTTGETITVKGENFTDKVSDMKITFDGTPATILSSTVSEISFTLPSTEKLVPTLVLTIVNRTVINDVKNTYNGNIGILPIPSTTGWFTIPLDRKNDSKIPRIQMLSDKILYYTQSGSRLSRTLDGGITWTDWANNGFGAGFHATINDEGWCHTGFGISKIAVGGYLGIDEFGNFGSNSVATSYSMYVDSNMKDGTIITQRGVVFTTVNGIDFNKIYEIEVQNSNEINIFNSTELDNDHIWAIGYKNIKDANGFSGNRPFILFKNNTADGWKEYPFVKENSGYYAREICFADSENGFLLVDKYLSTLLDVKLFKTTNGGDSWSQVYNGEKFTKFTFKDANTGWAILDNKIYKTTDGASTWVLDYTHDQPIRNISYKNNVVWAFSTDKIIKRYL</sequence>
<dbReference type="RefSeq" id="WP_264286143.1">
    <property type="nucleotide sequence ID" value="NZ_JAOZEV010000003.1"/>
</dbReference>
<proteinExistence type="predicted"/>
<dbReference type="SUPFAM" id="SSF81296">
    <property type="entry name" value="E set domains"/>
    <property type="match status" value="1"/>
</dbReference>
<dbReference type="CDD" id="cd00102">
    <property type="entry name" value="IPT"/>
    <property type="match status" value="1"/>
</dbReference>
<dbReference type="Proteomes" id="UP001151133">
    <property type="component" value="Unassembled WGS sequence"/>
</dbReference>
<dbReference type="InterPro" id="IPR015943">
    <property type="entry name" value="WD40/YVTN_repeat-like_dom_sf"/>
</dbReference>
<keyword evidence="1" id="KW-0732">Signal</keyword>
<evidence type="ECO:0000313" key="4">
    <source>
        <dbReference type="Proteomes" id="UP001151133"/>
    </source>
</evidence>
<reference evidence="3" key="1">
    <citation type="submission" date="2022-10" db="EMBL/GenBank/DDBJ databases">
        <title>Two novel species of Flavobacterium.</title>
        <authorList>
            <person name="Liu Q."/>
            <person name="Xin Y.-H."/>
        </authorList>
    </citation>
    <scope>NUCLEOTIDE SEQUENCE</scope>
    <source>
        <strain evidence="3">LS1R47</strain>
    </source>
</reference>
<gene>
    <name evidence="3" type="ORF">OIU80_06020</name>
</gene>
<accession>A0A9X2ZJF6</accession>
<dbReference type="InterPro" id="IPR010916">
    <property type="entry name" value="TonB_box_CS"/>
</dbReference>
<dbReference type="Gene3D" id="2.130.10.10">
    <property type="entry name" value="YVTN repeat-like/Quinoprotein amine dehydrogenase"/>
    <property type="match status" value="1"/>
</dbReference>
<feature type="signal peptide" evidence="1">
    <location>
        <begin position="1"/>
        <end position="22"/>
    </location>
</feature>
<dbReference type="Gene3D" id="2.60.40.10">
    <property type="entry name" value="Immunoglobulins"/>
    <property type="match status" value="1"/>
</dbReference>
<dbReference type="SUPFAM" id="SSF50939">
    <property type="entry name" value="Sialidases"/>
    <property type="match status" value="1"/>
</dbReference>